<organism evidence="1">
    <name type="scientific">Anopheles darlingi</name>
    <name type="common">Mosquito</name>
    <dbReference type="NCBI Taxonomy" id="43151"/>
    <lineage>
        <taxon>Eukaryota</taxon>
        <taxon>Metazoa</taxon>
        <taxon>Ecdysozoa</taxon>
        <taxon>Arthropoda</taxon>
        <taxon>Hexapoda</taxon>
        <taxon>Insecta</taxon>
        <taxon>Pterygota</taxon>
        <taxon>Neoptera</taxon>
        <taxon>Endopterygota</taxon>
        <taxon>Diptera</taxon>
        <taxon>Nematocera</taxon>
        <taxon>Culicoidea</taxon>
        <taxon>Culicidae</taxon>
        <taxon>Anophelinae</taxon>
        <taxon>Anopheles</taxon>
    </lineage>
</organism>
<evidence type="ECO:0000313" key="1">
    <source>
        <dbReference type="EMBL" id="MBW72927.1"/>
    </source>
</evidence>
<sequence length="132" mass="15261">MQPARLYVTSLSLSPVLSASAAKPLGHNNIIIKQLTFLRPRCQGFPSFLQQFFFVDFPGSFSPTFFVFHFDFRPALKEIWKKRSFSFVVPVLSMCQKHYDDADADDHPFGPFGKDNTFSTFRVRSEKRREIS</sequence>
<reference evidence="1" key="1">
    <citation type="submission" date="2018-01" db="EMBL/GenBank/DDBJ databases">
        <title>An insight into the sialome of Amazonian anophelines.</title>
        <authorList>
            <person name="Ribeiro J.M."/>
            <person name="Scarpassa V."/>
            <person name="Calvo E."/>
        </authorList>
    </citation>
    <scope>NUCLEOTIDE SEQUENCE</scope>
</reference>
<dbReference type="AlphaFoldDB" id="A0A2M4D5U7"/>
<protein>
    <submittedName>
        <fullName evidence="1">Putative secreted protein</fullName>
    </submittedName>
</protein>
<name>A0A2M4D5U7_ANODA</name>
<proteinExistence type="predicted"/>
<accession>A0A2M4D5U7</accession>
<dbReference type="EMBL" id="GGFL01008749">
    <property type="protein sequence ID" value="MBW72927.1"/>
    <property type="molecule type" value="Transcribed_RNA"/>
</dbReference>